<feature type="domain" description="Transglutaminase-like" evidence="3">
    <location>
        <begin position="491"/>
        <end position="571"/>
    </location>
</feature>
<feature type="transmembrane region" description="Helical" evidence="2">
    <location>
        <begin position="194"/>
        <end position="216"/>
    </location>
</feature>
<dbReference type="Pfam" id="PF01841">
    <property type="entry name" value="Transglut_core"/>
    <property type="match status" value="1"/>
</dbReference>
<feature type="transmembrane region" description="Helical" evidence="2">
    <location>
        <begin position="168"/>
        <end position="188"/>
    </location>
</feature>
<feature type="region of interest" description="Disordered" evidence="1">
    <location>
        <begin position="577"/>
        <end position="624"/>
    </location>
</feature>
<dbReference type="Gene3D" id="3.10.620.30">
    <property type="match status" value="1"/>
</dbReference>
<protein>
    <submittedName>
        <fullName evidence="4">Transglutaminase-like superfamily protein</fullName>
    </submittedName>
</protein>
<dbReference type="STRING" id="861266.ARTSIC4J27_2956"/>
<evidence type="ECO:0000256" key="1">
    <source>
        <dbReference type="SAM" id="MobiDB-lite"/>
    </source>
</evidence>
<comment type="caution">
    <text evidence="4">The sequence shown here is derived from an EMBL/GenBank/DDBJ whole genome shotgun (WGS) entry which is preliminary data.</text>
</comment>
<dbReference type="EMBL" id="CAQI01000046">
    <property type="protein sequence ID" value="CCQ46979.1"/>
    <property type="molecule type" value="Genomic_DNA"/>
</dbReference>
<dbReference type="SUPFAM" id="SSF54001">
    <property type="entry name" value="Cysteine proteinases"/>
    <property type="match status" value="1"/>
</dbReference>
<proteinExistence type="predicted"/>
<evidence type="ECO:0000313" key="5">
    <source>
        <dbReference type="Proteomes" id="UP000035722"/>
    </source>
</evidence>
<dbReference type="InterPro" id="IPR021878">
    <property type="entry name" value="TgpA_N"/>
</dbReference>
<evidence type="ECO:0000259" key="3">
    <source>
        <dbReference type="SMART" id="SM00460"/>
    </source>
</evidence>
<dbReference type="SMART" id="SM00460">
    <property type="entry name" value="TGc"/>
    <property type="match status" value="1"/>
</dbReference>
<dbReference type="AlphaFoldDB" id="A0A024H5G3"/>
<reference evidence="5" key="1">
    <citation type="journal article" date="2014" name="Genome Announc.">
        <title>Genome Sequence of Arthrobacter siccitolerans 4J27, a Xeroprotectant-Producing Desiccation-Tolerant Microorganism.</title>
        <authorList>
            <person name="Manzanera M."/>
            <person name="Santa-Cruz-Calvo L."/>
            <person name="Vilchez J.I."/>
            <person name="Garcia-Fontana C."/>
            <person name="Silva-Castro G.A."/>
            <person name="Calvo C."/>
            <person name="Gonzalez-Lopez J."/>
        </authorList>
    </citation>
    <scope>NUCLEOTIDE SEQUENCE [LARGE SCALE GENOMIC DNA]</scope>
    <source>
        <strain evidence="5">4J27</strain>
    </source>
</reference>
<dbReference type="RefSeq" id="WP_050055853.1">
    <property type="nucleotide sequence ID" value="NZ_CAQI01000046.1"/>
</dbReference>
<keyword evidence="2" id="KW-0472">Membrane</keyword>
<dbReference type="Pfam" id="PF13559">
    <property type="entry name" value="DUF4129"/>
    <property type="match status" value="1"/>
</dbReference>
<keyword evidence="2" id="KW-1133">Transmembrane helix</keyword>
<dbReference type="OrthoDB" id="9804023at2"/>
<feature type="transmembrane region" description="Helical" evidence="2">
    <location>
        <begin position="84"/>
        <end position="104"/>
    </location>
</feature>
<name>A0A024H5G3_9MICC</name>
<feature type="transmembrane region" description="Helical" evidence="2">
    <location>
        <begin position="30"/>
        <end position="53"/>
    </location>
</feature>
<feature type="transmembrane region" description="Helical" evidence="2">
    <location>
        <begin position="140"/>
        <end position="161"/>
    </location>
</feature>
<evidence type="ECO:0000256" key="2">
    <source>
        <dbReference type="SAM" id="Phobius"/>
    </source>
</evidence>
<accession>A0A024H5G3</accession>
<dbReference type="Pfam" id="PF11992">
    <property type="entry name" value="TgpA_N"/>
    <property type="match status" value="1"/>
</dbReference>
<dbReference type="InterPro" id="IPR002931">
    <property type="entry name" value="Transglutaminase-like"/>
</dbReference>
<dbReference type="PANTHER" id="PTHR42736:SF1">
    <property type="entry name" value="PROTEIN-GLUTAMINE GAMMA-GLUTAMYLTRANSFERASE"/>
    <property type="match status" value="1"/>
</dbReference>
<dbReference type="InterPro" id="IPR025403">
    <property type="entry name" value="TgpA-like_C"/>
</dbReference>
<dbReference type="PANTHER" id="PTHR42736">
    <property type="entry name" value="PROTEIN-GLUTAMINE GAMMA-GLUTAMYLTRANSFERASE"/>
    <property type="match status" value="1"/>
</dbReference>
<gene>
    <name evidence="4" type="ORF">ARTSIC4J27_2956</name>
</gene>
<dbReference type="InterPro" id="IPR052901">
    <property type="entry name" value="Bact_TGase-like"/>
</dbReference>
<keyword evidence="5" id="KW-1185">Reference proteome</keyword>
<evidence type="ECO:0000313" key="4">
    <source>
        <dbReference type="EMBL" id="CCQ46979.1"/>
    </source>
</evidence>
<dbReference type="InterPro" id="IPR038765">
    <property type="entry name" value="Papain-like_cys_pep_sf"/>
</dbReference>
<dbReference type="Proteomes" id="UP000035722">
    <property type="component" value="Unassembled WGS sequence"/>
</dbReference>
<organism evidence="4 5">
    <name type="scientific">Pseudarthrobacter siccitolerans</name>
    <dbReference type="NCBI Taxonomy" id="861266"/>
    <lineage>
        <taxon>Bacteria</taxon>
        <taxon>Bacillati</taxon>
        <taxon>Actinomycetota</taxon>
        <taxon>Actinomycetes</taxon>
        <taxon>Micrococcales</taxon>
        <taxon>Micrococcaceae</taxon>
        <taxon>Pseudarthrobacter</taxon>
    </lineage>
</organism>
<feature type="transmembrane region" description="Helical" evidence="2">
    <location>
        <begin position="59"/>
        <end position="77"/>
    </location>
</feature>
<keyword evidence="2" id="KW-0812">Transmembrane</keyword>
<feature type="compositionally biased region" description="Pro residues" evidence="1">
    <location>
        <begin position="603"/>
        <end position="617"/>
    </location>
</feature>
<feature type="transmembrane region" description="Helical" evidence="2">
    <location>
        <begin position="236"/>
        <end position="256"/>
    </location>
</feature>
<sequence length="832" mass="86269">MTIAPARKPGTGQQQPSAAGTLAGRARVGAYPWVMAAAISLAVAGAALSLNGVLRGWAWYWPVFTTVLVVSLTLAVLRAVRAQPLLVTAGGFLSLGAILTLTFFRSTSFAGVIPTAGSLAELDRLIRRASETVLSETAPVAPNVGIVMVICAVLGLAVILVDALAVPLGMPAATGVGLLAILVVPAMIKPQSVGFWGFAATVAGYLMILACSQWYVPDARTPADSARNPGQGRRAVLTGAVAVAATLVLPLAIPGFDQGTFPQGSRINPWGTSTGLNPMITLGNSLRTPAGSGRISYATNSPAPVYLRSVTVDNFDGDSWGPDDRNASRRPLGNQIDPGYTVSDEQQLVTAIDTGTFTSPYLPVPYAPESVRGLQGRWTWDPATLSIKGTDTTSRRQEYLVTSTVPKLTGGLLATSSAPVQGIADDFTRIPGNVPEIVRTTADTVAGSGASPYDKAMAIQKYLRSAQFTYSLQSPVQGGYDGNGLSVLADFLEQKSGYCIHYASAMAVMARLEGIPSRIAVGYAPGRLTGATVSVAGQGALPEYEVDARDAHAWPELYFQGLGWVPFEPTPSRGVVPDYATESSTASAPGSIENNDDLIPDATPAPAPAPSAAPLPGPGAGGTADTGSQLLPWLLGTGALLGAALLAASPRLVRAAIRARRLRAADPAAAVPLAWSEMVDLGTDYGLPPEPSETPRTYSARLRGSALLGEPGGMDEAAHQAAAGLTSDFERQKYGPPLVEGVPEADPEEIEREASRASQVAGARVAALETALRGNAGTLRRLRAVWLPPSVVARLGRLLGTPFRIAIGAAGAAGKSAKAAARTWSTRWSGHS</sequence>